<evidence type="ECO:0000313" key="2">
    <source>
        <dbReference type="Proteomes" id="UP000030687"/>
    </source>
</evidence>
<sequence length="65" mass="7616">GWWIIAHYEILRVINSLESFRLLLNQPFIIKTNCEAIFSSKRQLNFVSTITGNKYTMAFEHIKGI</sequence>
<dbReference type="InParanoid" id="V4T7Y8"/>
<dbReference type="EMBL" id="KI536799">
    <property type="protein sequence ID" value="ESR45636.1"/>
    <property type="molecule type" value="Genomic_DNA"/>
</dbReference>
<protein>
    <recommendedName>
        <fullName evidence="3">Reverse transcriptase RNase H-like domain-containing protein</fullName>
    </recommendedName>
</protein>
<gene>
    <name evidence="1" type="ORF">CICLE_v10003710mg</name>
</gene>
<dbReference type="Gramene" id="ESR45636">
    <property type="protein sequence ID" value="ESR45636"/>
    <property type="gene ID" value="CICLE_v10003710mg"/>
</dbReference>
<feature type="non-terminal residue" evidence="1">
    <location>
        <position position="1"/>
    </location>
</feature>
<evidence type="ECO:0008006" key="3">
    <source>
        <dbReference type="Google" id="ProtNLM"/>
    </source>
</evidence>
<dbReference type="KEGG" id="cic:CICLE_v10003710mg"/>
<keyword evidence="2" id="KW-1185">Reference proteome</keyword>
<organism evidence="1 2">
    <name type="scientific">Citrus clementina</name>
    <name type="common">Clementine</name>
    <name type="synonym">Citrus deliciosa x Citrus sinensis</name>
    <dbReference type="NCBI Taxonomy" id="85681"/>
    <lineage>
        <taxon>Eukaryota</taxon>
        <taxon>Viridiplantae</taxon>
        <taxon>Streptophyta</taxon>
        <taxon>Embryophyta</taxon>
        <taxon>Tracheophyta</taxon>
        <taxon>Spermatophyta</taxon>
        <taxon>Magnoliopsida</taxon>
        <taxon>eudicotyledons</taxon>
        <taxon>Gunneridae</taxon>
        <taxon>Pentapetalae</taxon>
        <taxon>rosids</taxon>
        <taxon>malvids</taxon>
        <taxon>Sapindales</taxon>
        <taxon>Rutaceae</taxon>
        <taxon>Aurantioideae</taxon>
        <taxon>Citrus</taxon>
    </lineage>
</organism>
<evidence type="ECO:0000313" key="1">
    <source>
        <dbReference type="EMBL" id="ESR45636.1"/>
    </source>
</evidence>
<reference evidence="1 2" key="1">
    <citation type="submission" date="2013-10" db="EMBL/GenBank/DDBJ databases">
        <authorList>
            <consortium name="International Citrus Genome Consortium"/>
            <person name="Jenkins J."/>
            <person name="Schmutz J."/>
            <person name="Prochnik S."/>
            <person name="Rokhsar D."/>
            <person name="Gmitter F."/>
            <person name="Ollitrault P."/>
            <person name="Machado M."/>
            <person name="Talon M."/>
            <person name="Wincker P."/>
            <person name="Jaillon O."/>
            <person name="Morgante M."/>
        </authorList>
    </citation>
    <scope>NUCLEOTIDE SEQUENCE</scope>
    <source>
        <strain evidence="2">cv. Clemenules</strain>
    </source>
</reference>
<dbReference type="Proteomes" id="UP000030687">
    <property type="component" value="Unassembled WGS sequence"/>
</dbReference>
<accession>V4T7Y8</accession>
<dbReference type="AlphaFoldDB" id="V4T7Y8"/>
<proteinExistence type="predicted"/>
<name>V4T7Y8_CITCL</name>